<dbReference type="AlphaFoldDB" id="A0ABC8JBL9"/>
<feature type="domain" description="Fe2OG dioxygenase" evidence="5">
    <location>
        <begin position="186"/>
        <end position="298"/>
    </location>
</feature>
<gene>
    <name evidence="6" type="ORF">ERUC_LOCUS6209</name>
</gene>
<proteinExistence type="inferred from homology"/>
<evidence type="ECO:0000256" key="2">
    <source>
        <dbReference type="ARBA" id="ARBA00022723"/>
    </source>
</evidence>
<keyword evidence="4" id="KW-0560">Oxidoreductase</keyword>
<evidence type="ECO:0000259" key="5">
    <source>
        <dbReference type="PROSITE" id="PS51471"/>
    </source>
</evidence>
<dbReference type="GO" id="GO:0046872">
    <property type="term" value="F:metal ion binding"/>
    <property type="evidence" value="ECO:0007669"/>
    <property type="project" value="UniProtKB-KW"/>
</dbReference>
<protein>
    <recommendedName>
        <fullName evidence="5">Fe2OG dioxygenase domain-containing protein</fullName>
    </recommendedName>
</protein>
<accession>A0ABC8JBL9</accession>
<evidence type="ECO:0000313" key="7">
    <source>
        <dbReference type="Proteomes" id="UP001642260"/>
    </source>
</evidence>
<dbReference type="GO" id="GO:0016491">
    <property type="term" value="F:oxidoreductase activity"/>
    <property type="evidence" value="ECO:0007669"/>
    <property type="project" value="UniProtKB-KW"/>
</dbReference>
<dbReference type="InterPro" id="IPR044861">
    <property type="entry name" value="IPNS-like_FE2OG_OXY"/>
</dbReference>
<dbReference type="InterPro" id="IPR050295">
    <property type="entry name" value="Plant_2OG-oxidoreductases"/>
</dbReference>
<dbReference type="Gene3D" id="2.60.120.330">
    <property type="entry name" value="B-lactam Antibiotic, Isopenicillin N Synthase, Chain"/>
    <property type="match status" value="1"/>
</dbReference>
<dbReference type="PANTHER" id="PTHR47991">
    <property type="entry name" value="OXOGLUTARATE/IRON-DEPENDENT DIOXYGENASE"/>
    <property type="match status" value="1"/>
</dbReference>
<reference evidence="6 7" key="1">
    <citation type="submission" date="2022-03" db="EMBL/GenBank/DDBJ databases">
        <authorList>
            <person name="Macdonald S."/>
            <person name="Ahmed S."/>
            <person name="Newling K."/>
        </authorList>
    </citation>
    <scope>NUCLEOTIDE SEQUENCE [LARGE SCALE GENOMIC DNA]</scope>
</reference>
<dbReference type="InterPro" id="IPR027443">
    <property type="entry name" value="IPNS-like_sf"/>
</dbReference>
<dbReference type="InterPro" id="IPR005123">
    <property type="entry name" value="Oxoglu/Fe-dep_dioxygenase_dom"/>
</dbReference>
<keyword evidence="7" id="KW-1185">Reference proteome</keyword>
<dbReference type="SUPFAM" id="SSF51197">
    <property type="entry name" value="Clavaminate synthase-like"/>
    <property type="match status" value="1"/>
</dbReference>
<dbReference type="Pfam" id="PF03171">
    <property type="entry name" value="2OG-FeII_Oxy"/>
    <property type="match status" value="1"/>
</dbReference>
<dbReference type="Proteomes" id="UP001642260">
    <property type="component" value="Unassembled WGS sequence"/>
</dbReference>
<evidence type="ECO:0000256" key="4">
    <source>
        <dbReference type="RuleBase" id="RU003682"/>
    </source>
</evidence>
<evidence type="ECO:0000256" key="3">
    <source>
        <dbReference type="ARBA" id="ARBA00023004"/>
    </source>
</evidence>
<organism evidence="6 7">
    <name type="scientific">Eruca vesicaria subsp. sativa</name>
    <name type="common">Garden rocket</name>
    <name type="synonym">Eruca sativa</name>
    <dbReference type="NCBI Taxonomy" id="29727"/>
    <lineage>
        <taxon>Eukaryota</taxon>
        <taxon>Viridiplantae</taxon>
        <taxon>Streptophyta</taxon>
        <taxon>Embryophyta</taxon>
        <taxon>Tracheophyta</taxon>
        <taxon>Spermatophyta</taxon>
        <taxon>Magnoliopsida</taxon>
        <taxon>eudicotyledons</taxon>
        <taxon>Gunneridae</taxon>
        <taxon>Pentapetalae</taxon>
        <taxon>rosids</taxon>
        <taxon>malvids</taxon>
        <taxon>Brassicales</taxon>
        <taxon>Brassicaceae</taxon>
        <taxon>Brassiceae</taxon>
        <taxon>Eruca</taxon>
    </lineage>
</organism>
<name>A0ABC8JBL9_ERUVS</name>
<keyword evidence="3 4" id="KW-0408">Iron</keyword>
<sequence length="298" mass="33841">METEKGESSSTFKMGNSAQERSLPYVPNCYAVPPSYEPRDALDSNSETIPTIDISRLKGSNDERRVIVNHGINQNILDDALTVAHGFFELPAKEKKKFMSNDVYAPIRYTTSLKDGLDKIQFWRIFLKHYAHPLHRWIHLWPQNPPEYREKMGKFCEEVRSLSLEIMRAITESLGLGRDYLSSRMDKNGMQVMAVNCYPPCPDPKTALGLPPHSDYSCITILLQNLIGLEIFDLSAHGSSGRWVLVPEVKGALKVHIGDHVEVLSNGLYKSVVHKVTLNEEKTRISSRACIVWVWTTR</sequence>
<comment type="similarity">
    <text evidence="1 4">Belongs to the iron/ascorbate-dependent oxidoreductase family.</text>
</comment>
<evidence type="ECO:0000313" key="6">
    <source>
        <dbReference type="EMBL" id="CAH8312499.1"/>
    </source>
</evidence>
<dbReference type="InterPro" id="IPR026992">
    <property type="entry name" value="DIOX_N"/>
</dbReference>
<dbReference type="Pfam" id="PF14226">
    <property type="entry name" value="DIOX_N"/>
    <property type="match status" value="1"/>
</dbReference>
<dbReference type="PROSITE" id="PS51471">
    <property type="entry name" value="FE2OG_OXY"/>
    <property type="match status" value="1"/>
</dbReference>
<keyword evidence="2 4" id="KW-0479">Metal-binding</keyword>
<evidence type="ECO:0000256" key="1">
    <source>
        <dbReference type="ARBA" id="ARBA00008056"/>
    </source>
</evidence>
<comment type="caution">
    <text evidence="6">The sequence shown here is derived from an EMBL/GenBank/DDBJ whole genome shotgun (WGS) entry which is preliminary data.</text>
</comment>
<dbReference type="EMBL" id="CAKOAT010075154">
    <property type="protein sequence ID" value="CAH8312499.1"/>
    <property type="molecule type" value="Genomic_DNA"/>
</dbReference>